<organism evidence="5 6">
    <name type="scientific">Brenthis ino</name>
    <name type="common">lesser marbled fritillary</name>
    <dbReference type="NCBI Taxonomy" id="405034"/>
    <lineage>
        <taxon>Eukaryota</taxon>
        <taxon>Metazoa</taxon>
        <taxon>Ecdysozoa</taxon>
        <taxon>Arthropoda</taxon>
        <taxon>Hexapoda</taxon>
        <taxon>Insecta</taxon>
        <taxon>Pterygota</taxon>
        <taxon>Neoptera</taxon>
        <taxon>Endopterygota</taxon>
        <taxon>Lepidoptera</taxon>
        <taxon>Glossata</taxon>
        <taxon>Ditrysia</taxon>
        <taxon>Papilionoidea</taxon>
        <taxon>Nymphalidae</taxon>
        <taxon>Heliconiinae</taxon>
        <taxon>Argynnini</taxon>
        <taxon>Brenthis</taxon>
    </lineage>
</organism>
<evidence type="ECO:0000259" key="4">
    <source>
        <dbReference type="SMART" id="SM00042"/>
    </source>
</evidence>
<proteinExistence type="predicted"/>
<accession>A0A8J9UUZ4</accession>
<dbReference type="EMBL" id="OV170230">
    <property type="protein sequence ID" value="CAH0715145.1"/>
    <property type="molecule type" value="Genomic_DNA"/>
</dbReference>
<sequence length="825" mass="94058">MRILWICLAFASVACVTSFNSDEDGWYDDYWYEDMLDKPVFDENEKDISNIAVSDEKDDDDLKKELSDFIDKQTSKTKSIVTTEHNFEEYQFEDNRSVVNEDTLDAKSTISDQSENDNHAFLKTTSADFKSNTDAVTSQTNITTAINENHGVSSTEKDLQGTTKIYSDEDIIEETKAILNEDTGNDFAEIKSDTKIEENDEDLKKIFDETNKILDNDDTDSIDEEFKDKNSNESFEYIDKGSPETAEDDTVDKAFNDLMSDLDKLKETWNKLKDSDDVSEADFDIGLDSKTNKLLSLEDDDYEEINDNNLEKIFENNESDNDGSFDVDENDEVIDNQSPEESELKQTTIKLNEPILYLNDALSASEAENKEDNINEELLRTSTTHEGKESETQETILNSTTAIDAKEELSSAEVDELMQDFTERYQQKMQISLSDVKKATQIQLNVDTPVVITSPGFPEPYPTNQTTDWMFTGNGMGIELNITEFAVNGHVGDYLLVKPGGVDESGSTGLLFSYRLNSPRRYRFLDVDQMFMRFEAKQGMQVLRGFNISARMVVPRLGAPVPEPEPEPVIPVPPATITLNLAGLTLDEFIRIEESFREIIADMATMYINRNGINPGINTTLEMTQITSKALCYHNWPKFERCAEVRFGIPLVYENVTEEEEARLNENDLREMWDFYSKRDPFVVRLRMLGITEYQVPNERGVLTVWLVIAGGVVISMSMLAFALWRFSCFATYTRMPSFNDTDSLHEKRKLDLYPTPHQTLPPLYSETDYKWADSKYDDSTKVDVGGYSNKSYMHNDLFNIDSDEEVLPARDRSSGISPRDIYSV</sequence>
<evidence type="ECO:0000313" key="5">
    <source>
        <dbReference type="EMBL" id="CAH0715145.1"/>
    </source>
</evidence>
<keyword evidence="3" id="KW-0732">Signal</keyword>
<name>A0A8J9UUZ4_9NEOP</name>
<keyword evidence="2" id="KW-1133">Transmembrane helix</keyword>
<evidence type="ECO:0000256" key="1">
    <source>
        <dbReference type="ARBA" id="ARBA00023157"/>
    </source>
</evidence>
<keyword evidence="2" id="KW-0472">Membrane</keyword>
<evidence type="ECO:0000256" key="3">
    <source>
        <dbReference type="SAM" id="SignalP"/>
    </source>
</evidence>
<keyword evidence="2" id="KW-0812">Transmembrane</keyword>
<dbReference type="Gene3D" id="2.60.120.290">
    <property type="entry name" value="Spermadhesin, CUB domain"/>
    <property type="match status" value="1"/>
</dbReference>
<feature type="transmembrane region" description="Helical" evidence="2">
    <location>
        <begin position="703"/>
        <end position="725"/>
    </location>
</feature>
<dbReference type="SMART" id="SM00042">
    <property type="entry name" value="CUB"/>
    <property type="match status" value="1"/>
</dbReference>
<dbReference type="PROSITE" id="PS51257">
    <property type="entry name" value="PROKAR_LIPOPROTEIN"/>
    <property type="match status" value="1"/>
</dbReference>
<protein>
    <recommendedName>
        <fullName evidence="4">CUB domain-containing protein</fullName>
    </recommendedName>
</protein>
<evidence type="ECO:0000313" key="6">
    <source>
        <dbReference type="Proteomes" id="UP000838878"/>
    </source>
</evidence>
<keyword evidence="1" id="KW-1015">Disulfide bond</keyword>
<dbReference type="Proteomes" id="UP000838878">
    <property type="component" value="Chromosome 10"/>
</dbReference>
<dbReference type="SUPFAM" id="SSF49854">
    <property type="entry name" value="Spermadhesin, CUB domain"/>
    <property type="match status" value="1"/>
</dbReference>
<keyword evidence="6" id="KW-1185">Reference proteome</keyword>
<evidence type="ECO:0000256" key="2">
    <source>
        <dbReference type="SAM" id="Phobius"/>
    </source>
</evidence>
<dbReference type="InterPro" id="IPR000859">
    <property type="entry name" value="CUB_dom"/>
</dbReference>
<dbReference type="OrthoDB" id="6128690at2759"/>
<feature type="non-terminal residue" evidence="5">
    <location>
        <position position="825"/>
    </location>
</feature>
<dbReference type="AlphaFoldDB" id="A0A8J9UUZ4"/>
<dbReference type="CDD" id="cd00041">
    <property type="entry name" value="CUB"/>
    <property type="match status" value="1"/>
</dbReference>
<dbReference type="InterPro" id="IPR035914">
    <property type="entry name" value="Sperma_CUB_dom_sf"/>
</dbReference>
<gene>
    <name evidence="5" type="ORF">BINO364_LOCUS2117</name>
</gene>
<feature type="chain" id="PRO_5035431964" description="CUB domain-containing protein" evidence="3">
    <location>
        <begin position="19"/>
        <end position="825"/>
    </location>
</feature>
<feature type="signal peptide" evidence="3">
    <location>
        <begin position="1"/>
        <end position="18"/>
    </location>
</feature>
<reference evidence="5" key="1">
    <citation type="submission" date="2021-12" db="EMBL/GenBank/DDBJ databases">
        <authorList>
            <person name="Martin H S."/>
        </authorList>
    </citation>
    <scope>NUCLEOTIDE SEQUENCE</scope>
</reference>
<feature type="domain" description="CUB" evidence="4">
    <location>
        <begin position="441"/>
        <end position="553"/>
    </location>
</feature>